<keyword evidence="2 6" id="KW-0436">Ligase</keyword>
<dbReference type="InterPro" id="IPR000873">
    <property type="entry name" value="AMP-dep_synth/lig_dom"/>
</dbReference>
<dbReference type="Gene3D" id="3.30.300.30">
    <property type="match status" value="1"/>
</dbReference>
<comment type="similarity">
    <text evidence="1">Belongs to the ATP-dependent AMP-binding enzyme family.</text>
</comment>
<gene>
    <name evidence="6" type="ordered locus">Hoch_2364</name>
</gene>
<evidence type="ECO:0000313" key="7">
    <source>
        <dbReference type="Proteomes" id="UP000001880"/>
    </source>
</evidence>
<organism evidence="6 7">
    <name type="scientific">Haliangium ochraceum (strain DSM 14365 / JCM 11303 / SMP-2)</name>
    <dbReference type="NCBI Taxonomy" id="502025"/>
    <lineage>
        <taxon>Bacteria</taxon>
        <taxon>Pseudomonadati</taxon>
        <taxon>Myxococcota</taxon>
        <taxon>Polyangia</taxon>
        <taxon>Haliangiales</taxon>
        <taxon>Kofleriaceae</taxon>
        <taxon>Haliangium</taxon>
    </lineage>
</organism>
<dbReference type="InterPro" id="IPR025110">
    <property type="entry name" value="AMP-bd_C"/>
</dbReference>
<dbReference type="GO" id="GO:0006631">
    <property type="term" value="P:fatty acid metabolic process"/>
    <property type="evidence" value="ECO:0007669"/>
    <property type="project" value="TreeGrafter"/>
</dbReference>
<dbReference type="CDD" id="cd04433">
    <property type="entry name" value="AFD_class_I"/>
    <property type="match status" value="1"/>
</dbReference>
<dbReference type="STRING" id="502025.Hoch_2364"/>
<dbReference type="InterPro" id="IPR042099">
    <property type="entry name" value="ANL_N_sf"/>
</dbReference>
<dbReference type="eggNOG" id="COG0318">
    <property type="taxonomic scope" value="Bacteria"/>
</dbReference>
<dbReference type="EMBL" id="CP001804">
    <property type="protein sequence ID" value="ACY14902.1"/>
    <property type="molecule type" value="Genomic_DNA"/>
</dbReference>
<evidence type="ECO:0000256" key="1">
    <source>
        <dbReference type="ARBA" id="ARBA00006432"/>
    </source>
</evidence>
<dbReference type="KEGG" id="hoh:Hoch_2364"/>
<feature type="region of interest" description="Disordered" evidence="3">
    <location>
        <begin position="110"/>
        <end position="139"/>
    </location>
</feature>
<feature type="domain" description="AMP-dependent synthetase/ligase" evidence="4">
    <location>
        <begin position="10"/>
        <end position="364"/>
    </location>
</feature>
<protein>
    <submittedName>
        <fullName evidence="6">AMP-dependent synthetase and ligase</fullName>
    </submittedName>
</protein>
<reference evidence="6 7" key="1">
    <citation type="journal article" date="2010" name="Stand. Genomic Sci.">
        <title>Complete genome sequence of Haliangium ochraceum type strain (SMP-2).</title>
        <authorList>
            <consortium name="US DOE Joint Genome Institute (JGI-PGF)"/>
            <person name="Ivanova N."/>
            <person name="Daum C."/>
            <person name="Lang E."/>
            <person name="Abt B."/>
            <person name="Kopitz M."/>
            <person name="Saunders E."/>
            <person name="Lapidus A."/>
            <person name="Lucas S."/>
            <person name="Glavina Del Rio T."/>
            <person name="Nolan M."/>
            <person name="Tice H."/>
            <person name="Copeland A."/>
            <person name="Cheng J.F."/>
            <person name="Chen F."/>
            <person name="Bruce D."/>
            <person name="Goodwin L."/>
            <person name="Pitluck S."/>
            <person name="Mavromatis K."/>
            <person name="Pati A."/>
            <person name="Mikhailova N."/>
            <person name="Chen A."/>
            <person name="Palaniappan K."/>
            <person name="Land M."/>
            <person name="Hauser L."/>
            <person name="Chang Y.J."/>
            <person name="Jeffries C.D."/>
            <person name="Detter J.C."/>
            <person name="Brettin T."/>
            <person name="Rohde M."/>
            <person name="Goker M."/>
            <person name="Bristow J."/>
            <person name="Markowitz V."/>
            <person name="Eisen J.A."/>
            <person name="Hugenholtz P."/>
            <person name="Kyrpides N.C."/>
            <person name="Klenk H.P."/>
        </authorList>
    </citation>
    <scope>NUCLEOTIDE SEQUENCE [LARGE SCALE GENOMIC DNA]</scope>
    <source>
        <strain evidence="7">DSM 14365 / CIP 107738 / JCM 11303 / AJ 13395 / SMP-2</strain>
    </source>
</reference>
<evidence type="ECO:0000256" key="2">
    <source>
        <dbReference type="ARBA" id="ARBA00022598"/>
    </source>
</evidence>
<feature type="domain" description="AMP-binding enzyme C-terminal" evidence="5">
    <location>
        <begin position="431"/>
        <end position="497"/>
    </location>
</feature>
<keyword evidence="7" id="KW-1185">Reference proteome</keyword>
<dbReference type="Pfam" id="PF00501">
    <property type="entry name" value="AMP-binding"/>
    <property type="match status" value="1"/>
</dbReference>
<dbReference type="PANTHER" id="PTHR43201:SF5">
    <property type="entry name" value="MEDIUM-CHAIN ACYL-COA LIGASE ACSF2, MITOCHONDRIAL"/>
    <property type="match status" value="1"/>
</dbReference>
<dbReference type="HOGENOM" id="CLU_000022_59_0_7"/>
<dbReference type="Gene3D" id="3.40.50.12780">
    <property type="entry name" value="N-terminal domain of ligase-like"/>
    <property type="match status" value="1"/>
</dbReference>
<evidence type="ECO:0000259" key="4">
    <source>
        <dbReference type="Pfam" id="PF00501"/>
    </source>
</evidence>
<dbReference type="AlphaFoldDB" id="D0LJ55"/>
<dbReference type="SUPFAM" id="SSF56801">
    <property type="entry name" value="Acetyl-CoA synthetase-like"/>
    <property type="match status" value="1"/>
</dbReference>
<evidence type="ECO:0000259" key="5">
    <source>
        <dbReference type="Pfam" id="PF13193"/>
    </source>
</evidence>
<sequence>MTLLYDWLKTVAKSQGSSKALVYRDNYLSWRGLLHRVDRRAKEFQSMGIEEGAWVGLMLGNVPDFVILALALAKLNATVVPIDPTTGSRELELVLAAAPLRALITRPRGSEGSITATGATGPTRPRNRREDEEDPDEIPEIRRRLQGTLLTCSVFKRPSPELDTDPLTVMFTADSLGDPKGVLRVAENMAATVDNLVEALSIDKSSRILVAVPLFHAYGWDLGLLPVLRTGATMYLEEEISAKRVAKLLREHSIDVLPGTPTMYTELIRLPTAKPLKLKNTRYLAGGSKLATDVADGFYDKYGIRLVACYHSTEAGVISVDRTAKSPKSVGKVIPGIEVQVTDDDGTKLATGKPGLIWVRGASVSALATGPFEDEEDAEAGGPLVPIGNVDNEGWFRTGDTGVLERNGRLSLTGREDHMVKVEGKRVSLDEVEGCLESFPNIKGAEARVVTDPLTGAMVVARVATDLEVDAEEIIDYCARNLAPYKVPRRIELCKEL</sequence>
<dbReference type="RefSeq" id="WP_012827510.1">
    <property type="nucleotide sequence ID" value="NC_013440.1"/>
</dbReference>
<accession>D0LJ55</accession>
<proteinExistence type="inferred from homology"/>
<dbReference type="PANTHER" id="PTHR43201">
    <property type="entry name" value="ACYL-COA SYNTHETASE"/>
    <property type="match status" value="1"/>
</dbReference>
<dbReference type="Pfam" id="PF13193">
    <property type="entry name" value="AMP-binding_C"/>
    <property type="match status" value="1"/>
</dbReference>
<dbReference type="GO" id="GO:0031956">
    <property type="term" value="F:medium-chain fatty acid-CoA ligase activity"/>
    <property type="evidence" value="ECO:0007669"/>
    <property type="project" value="TreeGrafter"/>
</dbReference>
<dbReference type="Proteomes" id="UP000001880">
    <property type="component" value="Chromosome"/>
</dbReference>
<evidence type="ECO:0000313" key="6">
    <source>
        <dbReference type="EMBL" id="ACY14902.1"/>
    </source>
</evidence>
<name>D0LJ55_HALO1</name>
<dbReference type="InterPro" id="IPR045851">
    <property type="entry name" value="AMP-bd_C_sf"/>
</dbReference>
<evidence type="ECO:0000256" key="3">
    <source>
        <dbReference type="SAM" id="MobiDB-lite"/>
    </source>
</evidence>